<evidence type="ECO:0000259" key="2">
    <source>
        <dbReference type="PROSITE" id="PS51410"/>
    </source>
</evidence>
<gene>
    <name evidence="3" type="ORF">GCM10022407_14220</name>
</gene>
<evidence type="ECO:0000313" key="4">
    <source>
        <dbReference type="Proteomes" id="UP001501556"/>
    </source>
</evidence>
<name>A0ABP7PR02_9BACT</name>
<proteinExistence type="predicted"/>
<keyword evidence="4" id="KW-1185">Reference proteome</keyword>
<dbReference type="EMBL" id="BAABDI010000007">
    <property type="protein sequence ID" value="GAA3969442.1"/>
    <property type="molecule type" value="Genomic_DNA"/>
</dbReference>
<organism evidence="3 4">
    <name type="scientific">Hymenobacter antarcticus</name>
    <dbReference type="NCBI Taxonomy" id="486270"/>
    <lineage>
        <taxon>Bacteria</taxon>
        <taxon>Pseudomonadati</taxon>
        <taxon>Bacteroidota</taxon>
        <taxon>Cytophagia</taxon>
        <taxon>Cytophagales</taxon>
        <taxon>Hymenobacteraceae</taxon>
        <taxon>Hymenobacter</taxon>
    </lineage>
</organism>
<reference evidence="4" key="1">
    <citation type="journal article" date="2019" name="Int. J. Syst. Evol. Microbiol.">
        <title>The Global Catalogue of Microorganisms (GCM) 10K type strain sequencing project: providing services to taxonomists for standard genome sequencing and annotation.</title>
        <authorList>
            <consortium name="The Broad Institute Genomics Platform"/>
            <consortium name="The Broad Institute Genome Sequencing Center for Infectious Disease"/>
            <person name="Wu L."/>
            <person name="Ma J."/>
        </authorList>
    </citation>
    <scope>NUCLEOTIDE SEQUENCE [LARGE SCALE GENOMIC DNA]</scope>
    <source>
        <strain evidence="4">JCM 17217</strain>
    </source>
</reference>
<dbReference type="InterPro" id="IPR004628">
    <property type="entry name" value="Man_deHydtase"/>
</dbReference>
<dbReference type="Gene3D" id="3.20.20.150">
    <property type="entry name" value="Divalent-metal-dependent TIM barrel enzymes"/>
    <property type="match status" value="1"/>
</dbReference>
<accession>A0ABP7PR02</accession>
<protein>
    <recommendedName>
        <fullName evidence="2">Biopterin-dependent aromatic amino acid hydroxylase family profile domain-containing protein</fullName>
    </recommendedName>
</protein>
<evidence type="ECO:0000313" key="3">
    <source>
        <dbReference type="EMBL" id="GAA3969442.1"/>
    </source>
</evidence>
<feature type="region of interest" description="Disordered" evidence="1">
    <location>
        <begin position="1"/>
        <end position="26"/>
    </location>
</feature>
<comment type="caution">
    <text evidence="3">The sequence shown here is derived from an EMBL/GenBank/DDBJ whole genome shotgun (WGS) entry which is preliminary data.</text>
</comment>
<dbReference type="Proteomes" id="UP001501556">
    <property type="component" value="Unassembled WGS sequence"/>
</dbReference>
<sequence>MRRRGISLPMHPDRGHQMLDDLPKKTNPGYSAISRLRGLAELRGPEPGISRSLAAA</sequence>
<dbReference type="Pfam" id="PF03786">
    <property type="entry name" value="UxuA"/>
    <property type="match status" value="1"/>
</dbReference>
<feature type="compositionally biased region" description="Basic and acidic residues" evidence="1">
    <location>
        <begin position="11"/>
        <end position="24"/>
    </location>
</feature>
<evidence type="ECO:0000256" key="1">
    <source>
        <dbReference type="SAM" id="MobiDB-lite"/>
    </source>
</evidence>
<dbReference type="PROSITE" id="PS51410">
    <property type="entry name" value="BH4_AAA_HYDROXYL_2"/>
    <property type="match status" value="1"/>
</dbReference>
<dbReference type="InterPro" id="IPR019774">
    <property type="entry name" value="Aromatic-AA_hydroxylase_C"/>
</dbReference>
<feature type="domain" description="Biopterin-dependent aromatic amino acid hydroxylase family profile" evidence="2">
    <location>
        <begin position="1"/>
        <end position="56"/>
    </location>
</feature>